<dbReference type="SMR" id="B4J5X7"/>
<keyword evidence="9 14" id="KW-0560">Oxidoreductase</keyword>
<dbReference type="InterPro" id="IPR050476">
    <property type="entry name" value="Insect_CytP450_Detox"/>
</dbReference>
<dbReference type="GO" id="GO:0004497">
    <property type="term" value="F:monooxygenase activity"/>
    <property type="evidence" value="ECO:0007669"/>
    <property type="project" value="UniProtKB-KW"/>
</dbReference>
<dbReference type="STRING" id="7222.B4J5X7"/>
<dbReference type="InterPro" id="IPR002401">
    <property type="entry name" value="Cyt_P450_E_grp-I"/>
</dbReference>
<gene>
    <name evidence="15" type="primary">Dgri\GH21095</name>
    <name evidence="15" type="ORF">Dgri_GH21095</name>
</gene>
<evidence type="ECO:0000256" key="14">
    <source>
        <dbReference type="RuleBase" id="RU000461"/>
    </source>
</evidence>
<keyword evidence="11 14" id="KW-0503">Monooxygenase</keyword>
<dbReference type="FunCoup" id="B4J5X7">
    <property type="interactions" value="5"/>
</dbReference>
<evidence type="ECO:0000256" key="13">
    <source>
        <dbReference type="PIRSR" id="PIRSR602401-1"/>
    </source>
</evidence>
<evidence type="ECO:0000256" key="9">
    <source>
        <dbReference type="ARBA" id="ARBA00023002"/>
    </source>
</evidence>
<comment type="subcellular location">
    <subcellularLocation>
        <location evidence="3">Endoplasmic reticulum membrane</location>
        <topology evidence="3">Peripheral membrane protein</topology>
    </subcellularLocation>
    <subcellularLocation>
        <location evidence="2">Microsome membrane</location>
        <topology evidence="2">Peripheral membrane protein</topology>
    </subcellularLocation>
</comment>
<feature type="binding site" description="axial binding residue" evidence="13">
    <location>
        <position position="453"/>
    </location>
    <ligand>
        <name>heme</name>
        <dbReference type="ChEBI" id="CHEBI:30413"/>
    </ligand>
    <ligandPart>
        <name>Fe</name>
        <dbReference type="ChEBI" id="CHEBI:18248"/>
    </ligandPart>
</feature>
<dbReference type="CDD" id="cd11056">
    <property type="entry name" value="CYP6-like"/>
    <property type="match status" value="1"/>
</dbReference>
<reference evidence="15 16" key="1">
    <citation type="journal article" date="2007" name="Nature">
        <title>Evolution of genes and genomes on the Drosophila phylogeny.</title>
        <authorList>
            <consortium name="Drosophila 12 Genomes Consortium"/>
            <person name="Clark A.G."/>
            <person name="Eisen M.B."/>
            <person name="Smith D.R."/>
            <person name="Bergman C.M."/>
            <person name="Oliver B."/>
            <person name="Markow T.A."/>
            <person name="Kaufman T.C."/>
            <person name="Kellis M."/>
            <person name="Gelbart W."/>
            <person name="Iyer V.N."/>
            <person name="Pollard D.A."/>
            <person name="Sackton T.B."/>
            <person name="Larracuente A.M."/>
            <person name="Singh N.D."/>
            <person name="Abad J.P."/>
            <person name="Abt D.N."/>
            <person name="Adryan B."/>
            <person name="Aguade M."/>
            <person name="Akashi H."/>
            <person name="Anderson W.W."/>
            <person name="Aquadro C.F."/>
            <person name="Ardell D.H."/>
            <person name="Arguello R."/>
            <person name="Artieri C.G."/>
            <person name="Barbash D.A."/>
            <person name="Barker D."/>
            <person name="Barsanti P."/>
            <person name="Batterham P."/>
            <person name="Batzoglou S."/>
            <person name="Begun D."/>
            <person name="Bhutkar A."/>
            <person name="Blanco E."/>
            <person name="Bosak S.A."/>
            <person name="Bradley R.K."/>
            <person name="Brand A.D."/>
            <person name="Brent M.R."/>
            <person name="Brooks A.N."/>
            <person name="Brown R.H."/>
            <person name="Butlin R.K."/>
            <person name="Caggese C."/>
            <person name="Calvi B.R."/>
            <person name="Bernardo de Carvalho A."/>
            <person name="Caspi A."/>
            <person name="Castrezana S."/>
            <person name="Celniker S.E."/>
            <person name="Chang J.L."/>
            <person name="Chapple C."/>
            <person name="Chatterji S."/>
            <person name="Chinwalla A."/>
            <person name="Civetta A."/>
            <person name="Clifton S.W."/>
            <person name="Comeron J.M."/>
            <person name="Costello J.C."/>
            <person name="Coyne J.A."/>
            <person name="Daub J."/>
            <person name="David R.G."/>
            <person name="Delcher A.L."/>
            <person name="Delehaunty K."/>
            <person name="Do C.B."/>
            <person name="Ebling H."/>
            <person name="Edwards K."/>
            <person name="Eickbush T."/>
            <person name="Evans J.D."/>
            <person name="Filipski A."/>
            <person name="Findeiss S."/>
            <person name="Freyhult E."/>
            <person name="Fulton L."/>
            <person name="Fulton R."/>
            <person name="Garcia A.C."/>
            <person name="Gardiner A."/>
            <person name="Garfield D.A."/>
            <person name="Garvin B.E."/>
            <person name="Gibson G."/>
            <person name="Gilbert D."/>
            <person name="Gnerre S."/>
            <person name="Godfrey J."/>
            <person name="Good R."/>
            <person name="Gotea V."/>
            <person name="Gravely B."/>
            <person name="Greenberg A.J."/>
            <person name="Griffiths-Jones S."/>
            <person name="Gross S."/>
            <person name="Guigo R."/>
            <person name="Gustafson E.A."/>
            <person name="Haerty W."/>
            <person name="Hahn M.W."/>
            <person name="Halligan D.L."/>
            <person name="Halpern A.L."/>
            <person name="Halter G.M."/>
            <person name="Han M.V."/>
            <person name="Heger A."/>
            <person name="Hillier L."/>
            <person name="Hinrichs A.S."/>
            <person name="Holmes I."/>
            <person name="Hoskins R.A."/>
            <person name="Hubisz M.J."/>
            <person name="Hultmark D."/>
            <person name="Huntley M.A."/>
            <person name="Jaffe D.B."/>
            <person name="Jagadeeshan S."/>
            <person name="Jeck W.R."/>
            <person name="Johnson J."/>
            <person name="Jones C.D."/>
            <person name="Jordan W.C."/>
            <person name="Karpen G.H."/>
            <person name="Kataoka E."/>
            <person name="Keightley P.D."/>
            <person name="Kheradpour P."/>
            <person name="Kirkness E.F."/>
            <person name="Koerich L.B."/>
            <person name="Kristiansen K."/>
            <person name="Kudrna D."/>
            <person name="Kulathinal R.J."/>
            <person name="Kumar S."/>
            <person name="Kwok R."/>
            <person name="Lander E."/>
            <person name="Langley C.H."/>
            <person name="Lapoint R."/>
            <person name="Lazzaro B.P."/>
            <person name="Lee S.J."/>
            <person name="Levesque L."/>
            <person name="Li R."/>
            <person name="Lin C.F."/>
            <person name="Lin M.F."/>
            <person name="Lindblad-Toh K."/>
            <person name="Llopart A."/>
            <person name="Long M."/>
            <person name="Low L."/>
            <person name="Lozovsky E."/>
            <person name="Lu J."/>
            <person name="Luo M."/>
            <person name="Machado C.A."/>
            <person name="Makalowski W."/>
            <person name="Marzo M."/>
            <person name="Matsuda M."/>
            <person name="Matzkin L."/>
            <person name="McAllister B."/>
            <person name="McBride C.S."/>
            <person name="McKernan B."/>
            <person name="McKernan K."/>
            <person name="Mendez-Lago M."/>
            <person name="Minx P."/>
            <person name="Mollenhauer M.U."/>
            <person name="Montooth K."/>
            <person name="Mount S.M."/>
            <person name="Mu X."/>
            <person name="Myers E."/>
            <person name="Negre B."/>
            <person name="Newfeld S."/>
            <person name="Nielsen R."/>
            <person name="Noor M.A."/>
            <person name="O'Grady P."/>
            <person name="Pachter L."/>
            <person name="Papaceit M."/>
            <person name="Parisi M.J."/>
            <person name="Parisi M."/>
            <person name="Parts L."/>
            <person name="Pedersen J.S."/>
            <person name="Pesole G."/>
            <person name="Phillippy A.M."/>
            <person name="Ponting C.P."/>
            <person name="Pop M."/>
            <person name="Porcelli D."/>
            <person name="Powell J.R."/>
            <person name="Prohaska S."/>
            <person name="Pruitt K."/>
            <person name="Puig M."/>
            <person name="Quesneville H."/>
            <person name="Ram K.R."/>
            <person name="Rand D."/>
            <person name="Rasmussen M.D."/>
            <person name="Reed L.K."/>
            <person name="Reenan R."/>
            <person name="Reily A."/>
            <person name="Remington K.A."/>
            <person name="Rieger T.T."/>
            <person name="Ritchie M.G."/>
            <person name="Robin C."/>
            <person name="Rogers Y.H."/>
            <person name="Rohde C."/>
            <person name="Rozas J."/>
            <person name="Rubenfield M.J."/>
            <person name="Ruiz A."/>
            <person name="Russo S."/>
            <person name="Salzberg S.L."/>
            <person name="Sanchez-Gracia A."/>
            <person name="Saranga D.J."/>
            <person name="Sato H."/>
            <person name="Schaeffer S.W."/>
            <person name="Schatz M.C."/>
            <person name="Schlenke T."/>
            <person name="Schwartz R."/>
            <person name="Segarra C."/>
            <person name="Singh R.S."/>
            <person name="Sirot L."/>
            <person name="Sirota M."/>
            <person name="Sisneros N.B."/>
            <person name="Smith C.D."/>
            <person name="Smith T.F."/>
            <person name="Spieth J."/>
            <person name="Stage D.E."/>
            <person name="Stark A."/>
            <person name="Stephan W."/>
            <person name="Strausberg R.L."/>
            <person name="Strempel S."/>
            <person name="Sturgill D."/>
            <person name="Sutton G."/>
            <person name="Sutton G.G."/>
            <person name="Tao W."/>
            <person name="Teichmann S."/>
            <person name="Tobari Y.N."/>
            <person name="Tomimura Y."/>
            <person name="Tsolas J.M."/>
            <person name="Valente V.L."/>
            <person name="Venter E."/>
            <person name="Venter J.C."/>
            <person name="Vicario S."/>
            <person name="Vieira F.G."/>
            <person name="Vilella A.J."/>
            <person name="Villasante A."/>
            <person name="Walenz B."/>
            <person name="Wang J."/>
            <person name="Wasserman M."/>
            <person name="Watts T."/>
            <person name="Wilson D."/>
            <person name="Wilson R.K."/>
            <person name="Wing R.A."/>
            <person name="Wolfner M.F."/>
            <person name="Wong A."/>
            <person name="Wong G.K."/>
            <person name="Wu C.I."/>
            <person name="Wu G."/>
            <person name="Yamamoto D."/>
            <person name="Yang H.P."/>
            <person name="Yang S.P."/>
            <person name="Yorke J.A."/>
            <person name="Yoshida K."/>
            <person name="Zdobnov E."/>
            <person name="Zhang P."/>
            <person name="Zhang Y."/>
            <person name="Zimin A.V."/>
            <person name="Baldwin J."/>
            <person name="Abdouelleil A."/>
            <person name="Abdulkadir J."/>
            <person name="Abebe A."/>
            <person name="Abera B."/>
            <person name="Abreu J."/>
            <person name="Acer S.C."/>
            <person name="Aftuck L."/>
            <person name="Alexander A."/>
            <person name="An P."/>
            <person name="Anderson E."/>
            <person name="Anderson S."/>
            <person name="Arachi H."/>
            <person name="Azer M."/>
            <person name="Bachantsang P."/>
            <person name="Barry A."/>
            <person name="Bayul T."/>
            <person name="Berlin A."/>
            <person name="Bessette D."/>
            <person name="Bloom T."/>
            <person name="Blye J."/>
            <person name="Boguslavskiy L."/>
            <person name="Bonnet C."/>
            <person name="Boukhgalter B."/>
            <person name="Bourzgui I."/>
            <person name="Brown A."/>
            <person name="Cahill P."/>
            <person name="Channer S."/>
            <person name="Cheshatsang Y."/>
            <person name="Chuda L."/>
            <person name="Citroen M."/>
            <person name="Collymore A."/>
            <person name="Cooke P."/>
            <person name="Costello M."/>
            <person name="D'Aco K."/>
            <person name="Daza R."/>
            <person name="De Haan G."/>
            <person name="DeGray S."/>
            <person name="DeMaso C."/>
            <person name="Dhargay N."/>
            <person name="Dooley K."/>
            <person name="Dooley E."/>
            <person name="Doricent M."/>
            <person name="Dorje P."/>
            <person name="Dorjee K."/>
            <person name="Dupes A."/>
            <person name="Elong R."/>
            <person name="Falk J."/>
            <person name="Farina A."/>
            <person name="Faro S."/>
            <person name="Ferguson D."/>
            <person name="Fisher S."/>
            <person name="Foley C.D."/>
            <person name="Franke A."/>
            <person name="Friedrich D."/>
            <person name="Gadbois L."/>
            <person name="Gearin G."/>
            <person name="Gearin C.R."/>
            <person name="Giannoukos G."/>
            <person name="Goode T."/>
            <person name="Graham J."/>
            <person name="Grandbois E."/>
            <person name="Grewal S."/>
            <person name="Gyaltsen K."/>
            <person name="Hafez N."/>
            <person name="Hagos B."/>
            <person name="Hall J."/>
            <person name="Henson C."/>
            <person name="Hollinger A."/>
            <person name="Honan T."/>
            <person name="Huard M.D."/>
            <person name="Hughes L."/>
            <person name="Hurhula B."/>
            <person name="Husby M.E."/>
            <person name="Kamat A."/>
            <person name="Kanga B."/>
            <person name="Kashin S."/>
            <person name="Khazanovich D."/>
            <person name="Kisner P."/>
            <person name="Lance K."/>
            <person name="Lara M."/>
            <person name="Lee W."/>
            <person name="Lennon N."/>
            <person name="Letendre F."/>
            <person name="LeVine R."/>
            <person name="Lipovsky A."/>
            <person name="Liu X."/>
            <person name="Liu J."/>
            <person name="Liu S."/>
            <person name="Lokyitsang T."/>
            <person name="Lokyitsang Y."/>
            <person name="Lubonja R."/>
            <person name="Lui A."/>
            <person name="MacDonald P."/>
            <person name="Magnisalis V."/>
            <person name="Maru K."/>
            <person name="Matthews C."/>
            <person name="McCusker W."/>
            <person name="McDonough S."/>
            <person name="Mehta T."/>
            <person name="Meldrim J."/>
            <person name="Meneus L."/>
            <person name="Mihai O."/>
            <person name="Mihalev A."/>
            <person name="Mihova T."/>
            <person name="Mittelman R."/>
            <person name="Mlenga V."/>
            <person name="Montmayeur A."/>
            <person name="Mulrain L."/>
            <person name="Navidi A."/>
            <person name="Naylor J."/>
            <person name="Negash T."/>
            <person name="Nguyen T."/>
            <person name="Nguyen N."/>
            <person name="Nicol R."/>
            <person name="Norbu C."/>
            <person name="Norbu N."/>
            <person name="Novod N."/>
            <person name="O'Neill B."/>
            <person name="Osman S."/>
            <person name="Markiewicz E."/>
            <person name="Oyono O.L."/>
            <person name="Patti C."/>
            <person name="Phunkhang P."/>
            <person name="Pierre F."/>
            <person name="Priest M."/>
            <person name="Raghuraman S."/>
            <person name="Rege F."/>
            <person name="Reyes R."/>
            <person name="Rise C."/>
            <person name="Rogov P."/>
            <person name="Ross K."/>
            <person name="Ryan E."/>
            <person name="Settipalli S."/>
            <person name="Shea T."/>
            <person name="Sherpa N."/>
            <person name="Shi L."/>
            <person name="Shih D."/>
            <person name="Sparrow T."/>
            <person name="Spaulding J."/>
            <person name="Stalker J."/>
            <person name="Stange-Thomann N."/>
            <person name="Stavropoulos S."/>
            <person name="Stone C."/>
            <person name="Strader C."/>
            <person name="Tesfaye S."/>
            <person name="Thomson T."/>
            <person name="Thoulutsang Y."/>
            <person name="Thoulutsang D."/>
            <person name="Topham K."/>
            <person name="Topping I."/>
            <person name="Tsamla T."/>
            <person name="Vassiliev H."/>
            <person name="Vo A."/>
            <person name="Wangchuk T."/>
            <person name="Wangdi T."/>
            <person name="Weiand M."/>
            <person name="Wilkinson J."/>
            <person name="Wilson A."/>
            <person name="Yadav S."/>
            <person name="Young G."/>
            <person name="Yu Q."/>
            <person name="Zembek L."/>
            <person name="Zhong D."/>
            <person name="Zimmer A."/>
            <person name="Zwirko Z."/>
            <person name="Jaffe D.B."/>
            <person name="Alvarez P."/>
            <person name="Brockman W."/>
            <person name="Butler J."/>
            <person name="Chin C."/>
            <person name="Gnerre S."/>
            <person name="Grabherr M."/>
            <person name="Kleber M."/>
            <person name="Mauceli E."/>
            <person name="MacCallum I."/>
        </authorList>
    </citation>
    <scope>NUCLEOTIDE SEQUENCE [LARGE SCALE GENOMIC DNA]</scope>
    <source>
        <strain evidence="16">Tucson 15287-2541.00</strain>
    </source>
</reference>
<comment type="similarity">
    <text evidence="4 14">Belongs to the cytochrome P450 family.</text>
</comment>
<keyword evidence="8" id="KW-0492">Microsome</keyword>
<dbReference type="GO" id="GO:0005789">
    <property type="term" value="C:endoplasmic reticulum membrane"/>
    <property type="evidence" value="ECO:0007669"/>
    <property type="project" value="UniProtKB-SubCell"/>
</dbReference>
<proteinExistence type="inferred from homology"/>
<dbReference type="eggNOG" id="KOG0158">
    <property type="taxonomic scope" value="Eukaryota"/>
</dbReference>
<dbReference type="PANTHER" id="PTHR24292:SF100">
    <property type="entry name" value="CYTOCHROME P450 6A16, ISOFORM B-RELATED"/>
    <property type="match status" value="1"/>
</dbReference>
<keyword evidence="7" id="KW-0256">Endoplasmic reticulum</keyword>
<dbReference type="HOGENOM" id="CLU_001570_5_2_1"/>
<name>B4J5X7_DROGR</name>
<dbReference type="GO" id="GO:0016705">
    <property type="term" value="F:oxidoreductase activity, acting on paired donors, with incorporation or reduction of molecular oxygen"/>
    <property type="evidence" value="ECO:0007669"/>
    <property type="project" value="InterPro"/>
</dbReference>
<dbReference type="GO" id="GO:0020037">
    <property type="term" value="F:heme binding"/>
    <property type="evidence" value="ECO:0007669"/>
    <property type="project" value="InterPro"/>
</dbReference>
<dbReference type="PhylomeDB" id="B4J5X7"/>
<keyword evidence="5 13" id="KW-0349">Heme</keyword>
<dbReference type="Proteomes" id="UP000001070">
    <property type="component" value="Unassembled WGS sequence"/>
</dbReference>
<comment type="cofactor">
    <cofactor evidence="1 13">
        <name>heme</name>
        <dbReference type="ChEBI" id="CHEBI:30413"/>
    </cofactor>
</comment>
<dbReference type="GO" id="GO:0005506">
    <property type="term" value="F:iron ion binding"/>
    <property type="evidence" value="ECO:0007669"/>
    <property type="project" value="InterPro"/>
</dbReference>
<keyword evidence="10 13" id="KW-0408">Iron</keyword>
<evidence type="ECO:0000256" key="1">
    <source>
        <dbReference type="ARBA" id="ARBA00001971"/>
    </source>
</evidence>
<keyword evidence="6 13" id="KW-0479">Metal-binding</keyword>
<dbReference type="PRINTS" id="PR00463">
    <property type="entry name" value="EP450I"/>
</dbReference>
<dbReference type="OMA" id="KARHQFA"/>
<accession>B4J5X7</accession>
<evidence type="ECO:0000256" key="6">
    <source>
        <dbReference type="ARBA" id="ARBA00022723"/>
    </source>
</evidence>
<dbReference type="PANTHER" id="PTHR24292">
    <property type="entry name" value="CYTOCHROME P450"/>
    <property type="match status" value="1"/>
</dbReference>
<dbReference type="InParanoid" id="B4J5X7"/>
<evidence type="ECO:0000256" key="4">
    <source>
        <dbReference type="ARBA" id="ARBA00010617"/>
    </source>
</evidence>
<dbReference type="SUPFAM" id="SSF48264">
    <property type="entry name" value="Cytochrome P450"/>
    <property type="match status" value="1"/>
</dbReference>
<evidence type="ECO:0000313" key="15">
    <source>
        <dbReference type="EMBL" id="EDW00820.1"/>
    </source>
</evidence>
<dbReference type="Pfam" id="PF00067">
    <property type="entry name" value="p450"/>
    <property type="match status" value="1"/>
</dbReference>
<dbReference type="InterPro" id="IPR036396">
    <property type="entry name" value="Cyt_P450_sf"/>
</dbReference>
<dbReference type="InterPro" id="IPR001128">
    <property type="entry name" value="Cyt_P450"/>
</dbReference>
<evidence type="ECO:0000256" key="12">
    <source>
        <dbReference type="ARBA" id="ARBA00023136"/>
    </source>
</evidence>
<evidence type="ECO:0000256" key="8">
    <source>
        <dbReference type="ARBA" id="ARBA00022848"/>
    </source>
</evidence>
<evidence type="ECO:0000313" key="16">
    <source>
        <dbReference type="Proteomes" id="UP000001070"/>
    </source>
</evidence>
<dbReference type="PROSITE" id="PS00086">
    <property type="entry name" value="CYTOCHROME_P450"/>
    <property type="match status" value="1"/>
</dbReference>
<dbReference type="OrthoDB" id="2789670at2759"/>
<sequence>MELLTVILLGVVLALVYHFYQNTYKYWERRGVPFEPPVPILGNMRGVGYKYHFRDINQRLYDRFKGTTPFGGMFTFLKRVAFIVDLDLVKQVLIKDFTLFQDRGTFSNVRDDPLTGHLFSLEGEEWRSMRHKLTPVFTSGKMKHMFGIVVDVGKRLAETMDKAVVGSSSEMEIKELCARFTTDVIGTCAFGLECNSLADPHAKFRAKGRQLFEKPRHYRIVQSFMFTNPKLARKLRMKTFPDDVSEFFLQAVRDTVDHRKKHNIKRNDFLDQLIELRAENEEAARLGKGIDLSHGLTIEQMAAQAFVFFIAGFETSSSTMAFFLYELALHQDVQERVRQEIITVLKETSNGEQLTYDAMLNMPYLDQVLAETLRKYPIVPHLTRVANKDYKVDGTQLVIEKDTMVLIPVHSIHHDPQIYPSPETFDPSRFEPEAIKARHQYAYLPFGDGPRNCIGERFGKMQAKIGLVALLRSFKFGVSKKTEVPLTFSRRAFTLSTQAGIHLMVERI</sequence>
<organism evidence="16">
    <name type="scientific">Drosophila grimshawi</name>
    <name type="common">Hawaiian fruit fly</name>
    <name type="synonym">Idiomyia grimshawi</name>
    <dbReference type="NCBI Taxonomy" id="7222"/>
    <lineage>
        <taxon>Eukaryota</taxon>
        <taxon>Metazoa</taxon>
        <taxon>Ecdysozoa</taxon>
        <taxon>Arthropoda</taxon>
        <taxon>Hexapoda</taxon>
        <taxon>Insecta</taxon>
        <taxon>Pterygota</taxon>
        <taxon>Neoptera</taxon>
        <taxon>Endopterygota</taxon>
        <taxon>Diptera</taxon>
        <taxon>Brachycera</taxon>
        <taxon>Muscomorpha</taxon>
        <taxon>Ephydroidea</taxon>
        <taxon>Drosophilidae</taxon>
        <taxon>Drosophila</taxon>
        <taxon>Hawaiian Drosophila</taxon>
    </lineage>
</organism>
<dbReference type="EMBL" id="CH916367">
    <property type="protein sequence ID" value="EDW00820.1"/>
    <property type="molecule type" value="Genomic_DNA"/>
</dbReference>
<dbReference type="Gene3D" id="1.10.630.10">
    <property type="entry name" value="Cytochrome P450"/>
    <property type="match status" value="1"/>
</dbReference>
<evidence type="ECO:0000256" key="5">
    <source>
        <dbReference type="ARBA" id="ARBA00022617"/>
    </source>
</evidence>
<evidence type="ECO:0000256" key="3">
    <source>
        <dbReference type="ARBA" id="ARBA00004406"/>
    </source>
</evidence>
<evidence type="ECO:0000256" key="7">
    <source>
        <dbReference type="ARBA" id="ARBA00022824"/>
    </source>
</evidence>
<evidence type="ECO:0000256" key="11">
    <source>
        <dbReference type="ARBA" id="ARBA00023033"/>
    </source>
</evidence>
<dbReference type="AlphaFoldDB" id="B4J5X7"/>
<protein>
    <submittedName>
        <fullName evidence="15">GH21095</fullName>
    </submittedName>
</protein>
<dbReference type="FunFam" id="1.10.630.10:FF:000042">
    <property type="entry name" value="Cytochrome P450"/>
    <property type="match status" value="1"/>
</dbReference>
<evidence type="ECO:0000256" key="10">
    <source>
        <dbReference type="ARBA" id="ARBA00023004"/>
    </source>
</evidence>
<dbReference type="PRINTS" id="PR00385">
    <property type="entry name" value="P450"/>
</dbReference>
<evidence type="ECO:0000256" key="2">
    <source>
        <dbReference type="ARBA" id="ARBA00004174"/>
    </source>
</evidence>
<dbReference type="InterPro" id="IPR017972">
    <property type="entry name" value="Cyt_P450_CS"/>
</dbReference>
<keyword evidence="12" id="KW-0472">Membrane</keyword>
<keyword evidence="16" id="KW-1185">Reference proteome</keyword>